<gene>
    <name evidence="18" type="ORF">RJ641_003892</name>
</gene>
<keyword evidence="7" id="KW-0479">Metal-binding</keyword>
<dbReference type="CDD" id="cd16461">
    <property type="entry name" value="RING-H2_EL5-like"/>
    <property type="match status" value="1"/>
</dbReference>
<name>A0AAN8V7G7_9MAGN</name>
<keyword evidence="6 16" id="KW-0812">Transmembrane</keyword>
<evidence type="ECO:0000313" key="19">
    <source>
        <dbReference type="Proteomes" id="UP001370490"/>
    </source>
</evidence>
<evidence type="ECO:0000256" key="9">
    <source>
        <dbReference type="ARBA" id="ARBA00022786"/>
    </source>
</evidence>
<evidence type="ECO:0000256" key="5">
    <source>
        <dbReference type="ARBA" id="ARBA00022679"/>
    </source>
</evidence>
<evidence type="ECO:0000256" key="16">
    <source>
        <dbReference type="SAM" id="Phobius"/>
    </source>
</evidence>
<dbReference type="InterPro" id="IPR013083">
    <property type="entry name" value="Znf_RING/FYVE/PHD"/>
</dbReference>
<evidence type="ECO:0000256" key="2">
    <source>
        <dbReference type="ARBA" id="ARBA00004167"/>
    </source>
</evidence>
<dbReference type="EMBL" id="JBAMMX010000012">
    <property type="protein sequence ID" value="KAK6929798.1"/>
    <property type="molecule type" value="Genomic_DNA"/>
</dbReference>
<evidence type="ECO:0000259" key="17">
    <source>
        <dbReference type="PROSITE" id="PS50089"/>
    </source>
</evidence>
<dbReference type="PANTHER" id="PTHR46913:SF1">
    <property type="entry name" value="RING-H2 FINGER PROTEIN ATL16"/>
    <property type="match status" value="1"/>
</dbReference>
<evidence type="ECO:0000256" key="3">
    <source>
        <dbReference type="ARBA" id="ARBA00004906"/>
    </source>
</evidence>
<sequence length="350" mass="39912">MDQTRKEYSVFIHVSQALSPIPDSIFQNSYHSSSDTSFPILAIAIIGIISTAILLVSYYVFVIKCCLNWHRIDLLRRFSLSRNQSNEDPLMIYSPVVETRGLDESVIRLIPTFQFKKGAKAELGEKIYFECAVCLGEFQEEEKLRILPNCSHLFHIDCIDVWLQNNSNCPLCRSSISLIDRFKLDQIAAPTSSPQDPNTFSDDDFVVIEIREDNNNSSSSSSSNQERLNSGEISFSSISPKQQNRENRGVYSKKGRKFLHNSSMGDECIDIRSKDEQFSIQPIRRSFSMDSSGDRQLYLSIQEIVQQHRRHLNEVRPPSEGCSSRVRRSIFSFGHVRGSRSAVQPIDLEP</sequence>
<dbReference type="InterPro" id="IPR001841">
    <property type="entry name" value="Znf_RING"/>
</dbReference>
<comment type="catalytic activity">
    <reaction evidence="1">
        <text>S-ubiquitinyl-[E2 ubiquitin-conjugating enzyme]-L-cysteine + [acceptor protein]-L-lysine = [E2 ubiquitin-conjugating enzyme]-L-cysteine + N(6)-ubiquitinyl-[acceptor protein]-L-lysine.</text>
        <dbReference type="EC" id="2.3.2.27"/>
    </reaction>
</comment>
<dbReference type="SUPFAM" id="SSF57850">
    <property type="entry name" value="RING/U-box"/>
    <property type="match status" value="1"/>
</dbReference>
<dbReference type="Proteomes" id="UP001370490">
    <property type="component" value="Unassembled WGS sequence"/>
</dbReference>
<dbReference type="GO" id="GO:0008270">
    <property type="term" value="F:zinc ion binding"/>
    <property type="evidence" value="ECO:0007669"/>
    <property type="project" value="UniProtKB-KW"/>
</dbReference>
<evidence type="ECO:0000256" key="15">
    <source>
        <dbReference type="SAM" id="MobiDB-lite"/>
    </source>
</evidence>
<feature type="region of interest" description="Disordered" evidence="15">
    <location>
        <begin position="214"/>
        <end position="256"/>
    </location>
</feature>
<comment type="caution">
    <text evidence="18">The sequence shown here is derived from an EMBL/GenBank/DDBJ whole genome shotgun (WGS) entry which is preliminary data.</text>
</comment>
<evidence type="ECO:0000256" key="6">
    <source>
        <dbReference type="ARBA" id="ARBA00022692"/>
    </source>
</evidence>
<dbReference type="InterPro" id="IPR044600">
    <property type="entry name" value="ATL1/ATL16-like"/>
</dbReference>
<feature type="transmembrane region" description="Helical" evidence="16">
    <location>
        <begin position="38"/>
        <end position="61"/>
    </location>
</feature>
<protein>
    <recommendedName>
        <fullName evidence="4">RING-type E3 ubiquitin transferase</fullName>
        <ecNumber evidence="4">2.3.2.27</ecNumber>
    </recommendedName>
</protein>
<dbReference type="AlphaFoldDB" id="A0AAN8V7G7"/>
<evidence type="ECO:0000256" key="7">
    <source>
        <dbReference type="ARBA" id="ARBA00022723"/>
    </source>
</evidence>
<dbReference type="FunFam" id="3.30.40.10:FF:000187">
    <property type="entry name" value="E3 ubiquitin-protein ligase ATL6"/>
    <property type="match status" value="1"/>
</dbReference>
<comment type="similarity">
    <text evidence="13">Belongs to the RING-type zinc finger family. ATL subfamily.</text>
</comment>
<dbReference type="SMART" id="SM00184">
    <property type="entry name" value="RING"/>
    <property type="match status" value="1"/>
</dbReference>
<proteinExistence type="inferred from homology"/>
<keyword evidence="11 16" id="KW-1133">Transmembrane helix</keyword>
<dbReference type="Pfam" id="PF13639">
    <property type="entry name" value="zf-RING_2"/>
    <property type="match status" value="1"/>
</dbReference>
<evidence type="ECO:0000256" key="14">
    <source>
        <dbReference type="PROSITE-ProRule" id="PRU00175"/>
    </source>
</evidence>
<dbReference type="GO" id="GO:0016020">
    <property type="term" value="C:membrane"/>
    <property type="evidence" value="ECO:0007669"/>
    <property type="project" value="UniProtKB-SubCell"/>
</dbReference>
<evidence type="ECO:0000313" key="18">
    <source>
        <dbReference type="EMBL" id="KAK6929798.1"/>
    </source>
</evidence>
<keyword evidence="8 14" id="KW-0863">Zinc-finger</keyword>
<dbReference type="PROSITE" id="PS50089">
    <property type="entry name" value="ZF_RING_2"/>
    <property type="match status" value="1"/>
</dbReference>
<evidence type="ECO:0000256" key="11">
    <source>
        <dbReference type="ARBA" id="ARBA00022989"/>
    </source>
</evidence>
<keyword evidence="10" id="KW-0862">Zinc</keyword>
<feature type="compositionally biased region" description="Polar residues" evidence="15">
    <location>
        <begin position="225"/>
        <end position="242"/>
    </location>
</feature>
<comment type="pathway">
    <text evidence="3">Protein modification; protein ubiquitination.</text>
</comment>
<dbReference type="EC" id="2.3.2.27" evidence="4"/>
<evidence type="ECO:0000256" key="10">
    <source>
        <dbReference type="ARBA" id="ARBA00022833"/>
    </source>
</evidence>
<dbReference type="Gene3D" id="3.30.40.10">
    <property type="entry name" value="Zinc/RING finger domain, C3HC4 (zinc finger)"/>
    <property type="match status" value="1"/>
</dbReference>
<dbReference type="PANTHER" id="PTHR46913">
    <property type="entry name" value="RING-H2 FINGER PROTEIN ATL16"/>
    <property type="match status" value="1"/>
</dbReference>
<keyword evidence="9" id="KW-0833">Ubl conjugation pathway</keyword>
<evidence type="ECO:0000256" key="8">
    <source>
        <dbReference type="ARBA" id="ARBA00022771"/>
    </source>
</evidence>
<feature type="compositionally biased region" description="Low complexity" evidence="15">
    <location>
        <begin position="215"/>
        <end position="224"/>
    </location>
</feature>
<evidence type="ECO:0000256" key="13">
    <source>
        <dbReference type="ARBA" id="ARBA00024209"/>
    </source>
</evidence>
<evidence type="ECO:0000256" key="4">
    <source>
        <dbReference type="ARBA" id="ARBA00012483"/>
    </source>
</evidence>
<keyword evidence="5" id="KW-0808">Transferase</keyword>
<evidence type="ECO:0000256" key="12">
    <source>
        <dbReference type="ARBA" id="ARBA00023136"/>
    </source>
</evidence>
<accession>A0AAN8V7G7</accession>
<keyword evidence="19" id="KW-1185">Reference proteome</keyword>
<organism evidence="18 19">
    <name type="scientific">Dillenia turbinata</name>
    <dbReference type="NCBI Taxonomy" id="194707"/>
    <lineage>
        <taxon>Eukaryota</taxon>
        <taxon>Viridiplantae</taxon>
        <taxon>Streptophyta</taxon>
        <taxon>Embryophyta</taxon>
        <taxon>Tracheophyta</taxon>
        <taxon>Spermatophyta</taxon>
        <taxon>Magnoliopsida</taxon>
        <taxon>eudicotyledons</taxon>
        <taxon>Gunneridae</taxon>
        <taxon>Pentapetalae</taxon>
        <taxon>Dilleniales</taxon>
        <taxon>Dilleniaceae</taxon>
        <taxon>Dillenia</taxon>
    </lineage>
</organism>
<dbReference type="GO" id="GO:0016567">
    <property type="term" value="P:protein ubiquitination"/>
    <property type="evidence" value="ECO:0007669"/>
    <property type="project" value="InterPro"/>
</dbReference>
<evidence type="ECO:0000256" key="1">
    <source>
        <dbReference type="ARBA" id="ARBA00000900"/>
    </source>
</evidence>
<feature type="domain" description="RING-type" evidence="17">
    <location>
        <begin position="131"/>
        <end position="173"/>
    </location>
</feature>
<keyword evidence="12 16" id="KW-0472">Membrane</keyword>
<reference evidence="18 19" key="1">
    <citation type="submission" date="2023-12" db="EMBL/GenBank/DDBJ databases">
        <title>A high-quality genome assembly for Dillenia turbinata (Dilleniales).</title>
        <authorList>
            <person name="Chanderbali A."/>
        </authorList>
    </citation>
    <scope>NUCLEOTIDE SEQUENCE [LARGE SCALE GENOMIC DNA]</scope>
    <source>
        <strain evidence="18">LSX21</strain>
        <tissue evidence="18">Leaf</tissue>
    </source>
</reference>
<comment type="subcellular location">
    <subcellularLocation>
        <location evidence="2">Membrane</location>
        <topology evidence="2">Single-pass membrane protein</topology>
    </subcellularLocation>
</comment>
<dbReference type="GO" id="GO:0061630">
    <property type="term" value="F:ubiquitin protein ligase activity"/>
    <property type="evidence" value="ECO:0007669"/>
    <property type="project" value="UniProtKB-EC"/>
</dbReference>